<dbReference type="EMBL" id="WBMR01000018">
    <property type="protein sequence ID" value="KAB2384883.1"/>
    <property type="molecule type" value="Genomic_DNA"/>
</dbReference>
<dbReference type="SUPFAM" id="SSF48498">
    <property type="entry name" value="Tetracyclin repressor-like, C-terminal domain"/>
    <property type="match status" value="1"/>
</dbReference>
<dbReference type="PRINTS" id="PR00455">
    <property type="entry name" value="HTHTETR"/>
</dbReference>
<sequence>MVEQQIYEHALKLFADKGFASTSLQDIADSMGTSRPKLYYYVKTKDDLLNRLVEEITETGAQAAREIESSTEPAAERLRRLVHGMALRRAREPERFRLLDRCESELPAGLAAKHLAAKRMVVRGLSEVLADGITEGVFHPLDERVAAFTIIGMCNWVAWWYRPGGERDEGRIADQVTEMALAAVLAEPGTPSADRGPQGLIKLIRRDVDVLERLLDPRAESSGPDFA</sequence>
<keyword evidence="7" id="KW-1185">Reference proteome</keyword>
<reference evidence="6 7" key="1">
    <citation type="submission" date="2019-09" db="EMBL/GenBank/DDBJ databases">
        <title>Actinomadura physcomitrii sp. nov., a novel actinomycete isolated from moss [Physcomitrium sphaericum (Ludw) Fuernr].</title>
        <authorList>
            <person name="Liu C."/>
            <person name="Zhuang X."/>
        </authorList>
    </citation>
    <scope>NUCLEOTIDE SEQUENCE [LARGE SCALE GENOMIC DNA]</scope>
    <source>
        <strain evidence="6 7">CYP1-1B</strain>
    </source>
</reference>
<dbReference type="OrthoDB" id="3190535at2"/>
<dbReference type="Proteomes" id="UP000483004">
    <property type="component" value="Unassembled WGS sequence"/>
</dbReference>
<dbReference type="Pfam" id="PF00440">
    <property type="entry name" value="TetR_N"/>
    <property type="match status" value="1"/>
</dbReference>
<comment type="caution">
    <text evidence="6">The sequence shown here is derived from an EMBL/GenBank/DDBJ whole genome shotgun (WGS) entry which is preliminary data.</text>
</comment>
<name>A0A6L3W2X5_9ACTN</name>
<dbReference type="PROSITE" id="PS50977">
    <property type="entry name" value="HTH_TETR_2"/>
    <property type="match status" value="1"/>
</dbReference>
<dbReference type="InterPro" id="IPR001647">
    <property type="entry name" value="HTH_TetR"/>
</dbReference>
<evidence type="ECO:0000313" key="6">
    <source>
        <dbReference type="EMBL" id="KAB2384883.1"/>
    </source>
</evidence>
<feature type="domain" description="HTH tetR-type" evidence="5">
    <location>
        <begin position="1"/>
        <end position="60"/>
    </location>
</feature>
<dbReference type="Gene3D" id="1.10.10.60">
    <property type="entry name" value="Homeodomain-like"/>
    <property type="match status" value="1"/>
</dbReference>
<dbReference type="Gene3D" id="1.10.357.10">
    <property type="entry name" value="Tetracycline Repressor, domain 2"/>
    <property type="match status" value="1"/>
</dbReference>
<evidence type="ECO:0000256" key="4">
    <source>
        <dbReference type="PROSITE-ProRule" id="PRU00335"/>
    </source>
</evidence>
<dbReference type="GO" id="GO:0000976">
    <property type="term" value="F:transcription cis-regulatory region binding"/>
    <property type="evidence" value="ECO:0007669"/>
    <property type="project" value="TreeGrafter"/>
</dbReference>
<keyword evidence="3" id="KW-0804">Transcription</keyword>
<evidence type="ECO:0000256" key="1">
    <source>
        <dbReference type="ARBA" id="ARBA00023015"/>
    </source>
</evidence>
<gene>
    <name evidence="6" type="ORF">F9B16_09435</name>
</gene>
<evidence type="ECO:0000259" key="5">
    <source>
        <dbReference type="PROSITE" id="PS50977"/>
    </source>
</evidence>
<dbReference type="InterPro" id="IPR036271">
    <property type="entry name" value="Tet_transcr_reg_TetR-rel_C_sf"/>
</dbReference>
<dbReference type="InterPro" id="IPR050109">
    <property type="entry name" value="HTH-type_TetR-like_transc_reg"/>
</dbReference>
<dbReference type="PANTHER" id="PTHR30055">
    <property type="entry name" value="HTH-TYPE TRANSCRIPTIONAL REGULATOR RUTR"/>
    <property type="match status" value="1"/>
</dbReference>
<keyword evidence="1" id="KW-0805">Transcription regulation</keyword>
<proteinExistence type="predicted"/>
<accession>A0A6L3W2X5</accession>
<evidence type="ECO:0000256" key="3">
    <source>
        <dbReference type="ARBA" id="ARBA00023163"/>
    </source>
</evidence>
<protein>
    <submittedName>
        <fullName evidence="6">TetR/AcrR family transcriptional regulator</fullName>
    </submittedName>
</protein>
<dbReference type="PANTHER" id="PTHR30055:SF234">
    <property type="entry name" value="HTH-TYPE TRANSCRIPTIONAL REGULATOR BETI"/>
    <property type="match status" value="1"/>
</dbReference>
<dbReference type="InterPro" id="IPR009057">
    <property type="entry name" value="Homeodomain-like_sf"/>
</dbReference>
<organism evidence="6 7">
    <name type="scientific">Actinomadura montaniterrae</name>
    <dbReference type="NCBI Taxonomy" id="1803903"/>
    <lineage>
        <taxon>Bacteria</taxon>
        <taxon>Bacillati</taxon>
        <taxon>Actinomycetota</taxon>
        <taxon>Actinomycetes</taxon>
        <taxon>Streptosporangiales</taxon>
        <taxon>Thermomonosporaceae</taxon>
        <taxon>Actinomadura</taxon>
    </lineage>
</organism>
<feature type="DNA-binding region" description="H-T-H motif" evidence="4">
    <location>
        <begin position="23"/>
        <end position="42"/>
    </location>
</feature>
<dbReference type="GO" id="GO:0003700">
    <property type="term" value="F:DNA-binding transcription factor activity"/>
    <property type="evidence" value="ECO:0007669"/>
    <property type="project" value="TreeGrafter"/>
</dbReference>
<dbReference type="Pfam" id="PF17932">
    <property type="entry name" value="TetR_C_24"/>
    <property type="match status" value="1"/>
</dbReference>
<dbReference type="SUPFAM" id="SSF46689">
    <property type="entry name" value="Homeodomain-like"/>
    <property type="match status" value="1"/>
</dbReference>
<dbReference type="InterPro" id="IPR041490">
    <property type="entry name" value="KstR2_TetR_C"/>
</dbReference>
<evidence type="ECO:0000313" key="7">
    <source>
        <dbReference type="Proteomes" id="UP000483004"/>
    </source>
</evidence>
<evidence type="ECO:0000256" key="2">
    <source>
        <dbReference type="ARBA" id="ARBA00023125"/>
    </source>
</evidence>
<keyword evidence="2 4" id="KW-0238">DNA-binding</keyword>
<dbReference type="AlphaFoldDB" id="A0A6L3W2X5"/>